<keyword evidence="3" id="KW-0132">Cell division</keyword>
<reference evidence="13 14" key="1">
    <citation type="journal article" date="2012" name="Genome Biol.">
        <title>Genome and low-iron response of an oceanic diatom adapted to chronic iron limitation.</title>
        <authorList>
            <person name="Lommer M."/>
            <person name="Specht M."/>
            <person name="Roy A.S."/>
            <person name="Kraemer L."/>
            <person name="Andreson R."/>
            <person name="Gutowska M.A."/>
            <person name="Wolf J."/>
            <person name="Bergner S.V."/>
            <person name="Schilhabel M.B."/>
            <person name="Klostermeier U.C."/>
            <person name="Beiko R.G."/>
            <person name="Rosenstiel P."/>
            <person name="Hippler M."/>
            <person name="Laroche J."/>
        </authorList>
    </citation>
    <scope>NUCLEOTIDE SEQUENCE [LARGE SCALE GENOMIC DNA]</scope>
    <source>
        <strain evidence="13 14">CCMP1005</strain>
    </source>
</reference>
<organism evidence="13 14">
    <name type="scientific">Thalassiosira oceanica</name>
    <name type="common">Marine diatom</name>
    <dbReference type="NCBI Taxonomy" id="159749"/>
    <lineage>
        <taxon>Eukaryota</taxon>
        <taxon>Sar</taxon>
        <taxon>Stramenopiles</taxon>
        <taxon>Ochrophyta</taxon>
        <taxon>Bacillariophyta</taxon>
        <taxon>Coscinodiscophyceae</taxon>
        <taxon>Thalassiosirophycidae</taxon>
        <taxon>Thalassiosirales</taxon>
        <taxon>Thalassiosiraceae</taxon>
        <taxon>Thalassiosira</taxon>
    </lineage>
</organism>
<dbReference type="OMA" id="FDMGVPL"/>
<comment type="similarity">
    <text evidence="2">Belongs to the TRAFAC class TrmE-Era-EngA-EngB-Septin-like GTPase superfamily. EngB GTPase family.</text>
</comment>
<evidence type="ECO:0000313" key="14">
    <source>
        <dbReference type="Proteomes" id="UP000266841"/>
    </source>
</evidence>
<protein>
    <recommendedName>
        <fullName evidence="12">EngB-type G domain-containing protein</fullName>
    </recommendedName>
</protein>
<comment type="cofactor">
    <cofactor evidence="1">
        <name>Mg(2+)</name>
        <dbReference type="ChEBI" id="CHEBI:18420"/>
    </cofactor>
</comment>
<keyword evidence="8" id="KW-0717">Septation</keyword>
<gene>
    <name evidence="13" type="ORF">THAOC_02925</name>
</gene>
<name>K0T9E0_THAOC</name>
<evidence type="ECO:0000256" key="4">
    <source>
        <dbReference type="ARBA" id="ARBA00022723"/>
    </source>
</evidence>
<feature type="signal peptide" evidence="11">
    <location>
        <begin position="1"/>
        <end position="19"/>
    </location>
</feature>
<feature type="compositionally biased region" description="Basic residues" evidence="10">
    <location>
        <begin position="68"/>
        <end position="98"/>
    </location>
</feature>
<dbReference type="PROSITE" id="PS51706">
    <property type="entry name" value="G_ENGB"/>
    <property type="match status" value="1"/>
</dbReference>
<feature type="domain" description="EngB-type G" evidence="12">
    <location>
        <begin position="220"/>
        <end position="411"/>
    </location>
</feature>
<sequence>MKVHLQLILIVLPTTSCFGFGYVVKPRQTTLRRQRHKTVDPSPHTHTLHSITSPRPLFTALGMARGGVHGKKSRMIKTTKKKRKNKKPSSPGKHRKTSKRDAQSSDSGQTQKKSSPIGKVLGDTVKSKPSGPPWQVMGQRDAKKNVELEKVRRERIRKGLDKSSDGGNKERIRADVSAANRLMSESDRIMLSWKRFNPQSALSLKFIGGFLDKRAPPSLGVPEVAFLGRSNVGKSSLLNKLVSKAGGDSARVGKTPGATASVNLYALLGQPKRMGKNALPGGEAKPMLGFVDLPGFGYAKLSKDTKESVELAAERYLGKRRELALGVLLVDSRRVPNPDDRAVLAALFDMGVPLIVVATKSDKLKASEIESAMATIRDGLGLPDGQPLRVSGVTGENTKDLWRIILDACEQRVKELKLSIQEGRDDGGVMRMSLEEEDDDGDGDDGFYDDELEIEDVNEGTFEDDDDYAYSQGYDWIAADNASDQDGDFYDFDDDDDGYYIDDDNYEPEYTNEEKQRIEKESFKLKSLQPRVDAMIERGEI</sequence>
<dbReference type="OrthoDB" id="391988at2759"/>
<keyword evidence="9" id="KW-0131">Cell cycle</keyword>
<evidence type="ECO:0000313" key="13">
    <source>
        <dbReference type="EMBL" id="EJK75353.1"/>
    </source>
</evidence>
<feature type="compositionally biased region" description="Polar residues" evidence="10">
    <location>
        <begin position="104"/>
        <end position="114"/>
    </location>
</feature>
<dbReference type="GO" id="GO:0051301">
    <property type="term" value="P:cell division"/>
    <property type="evidence" value="ECO:0007669"/>
    <property type="project" value="UniProtKB-KW"/>
</dbReference>
<dbReference type="InterPro" id="IPR030393">
    <property type="entry name" value="G_ENGB_dom"/>
</dbReference>
<evidence type="ECO:0000256" key="9">
    <source>
        <dbReference type="ARBA" id="ARBA00023306"/>
    </source>
</evidence>
<dbReference type="CDD" id="cd01876">
    <property type="entry name" value="YihA_EngB"/>
    <property type="match status" value="1"/>
</dbReference>
<keyword evidence="14" id="KW-1185">Reference proteome</keyword>
<evidence type="ECO:0000256" key="1">
    <source>
        <dbReference type="ARBA" id="ARBA00001946"/>
    </source>
</evidence>
<evidence type="ECO:0000256" key="7">
    <source>
        <dbReference type="ARBA" id="ARBA00023134"/>
    </source>
</evidence>
<dbReference type="EMBL" id="AGNL01002982">
    <property type="protein sequence ID" value="EJK75353.1"/>
    <property type="molecule type" value="Genomic_DNA"/>
</dbReference>
<feature type="region of interest" description="Disordered" evidence="10">
    <location>
        <begin position="32"/>
        <end position="51"/>
    </location>
</feature>
<dbReference type="Proteomes" id="UP000266841">
    <property type="component" value="Unassembled WGS sequence"/>
</dbReference>
<dbReference type="InterPro" id="IPR027417">
    <property type="entry name" value="P-loop_NTPase"/>
</dbReference>
<dbReference type="eggNOG" id="KOG2486">
    <property type="taxonomic scope" value="Eukaryota"/>
</dbReference>
<dbReference type="InterPro" id="IPR019987">
    <property type="entry name" value="GTP-bd_ribosome_bio_YsxC"/>
</dbReference>
<dbReference type="AlphaFoldDB" id="K0T9E0"/>
<keyword evidence="7" id="KW-0342">GTP-binding</keyword>
<proteinExistence type="inferred from homology"/>
<dbReference type="PANTHER" id="PTHR11649">
    <property type="entry name" value="MSS1/TRME-RELATED GTP-BINDING PROTEIN"/>
    <property type="match status" value="1"/>
</dbReference>
<dbReference type="SUPFAM" id="SSF52540">
    <property type="entry name" value="P-loop containing nucleoside triphosphate hydrolases"/>
    <property type="match status" value="1"/>
</dbReference>
<dbReference type="InterPro" id="IPR006073">
    <property type="entry name" value="GTP-bd"/>
</dbReference>
<keyword evidence="11" id="KW-0732">Signal</keyword>
<dbReference type="GO" id="GO:0005525">
    <property type="term" value="F:GTP binding"/>
    <property type="evidence" value="ECO:0007669"/>
    <property type="project" value="UniProtKB-KW"/>
</dbReference>
<accession>K0T9E0</accession>
<dbReference type="GO" id="GO:0046872">
    <property type="term" value="F:metal ion binding"/>
    <property type="evidence" value="ECO:0007669"/>
    <property type="project" value="UniProtKB-KW"/>
</dbReference>
<dbReference type="PANTHER" id="PTHR11649:SF13">
    <property type="entry name" value="ENGB-TYPE G DOMAIN-CONTAINING PROTEIN"/>
    <property type="match status" value="1"/>
</dbReference>
<comment type="caution">
    <text evidence="13">The sequence shown here is derived from an EMBL/GenBank/DDBJ whole genome shotgun (WGS) entry which is preliminary data.</text>
</comment>
<feature type="region of interest" description="Disordered" evidence="10">
    <location>
        <begin position="65"/>
        <end position="140"/>
    </location>
</feature>
<dbReference type="NCBIfam" id="TIGR03598">
    <property type="entry name" value="GTPase_YsxC"/>
    <property type="match status" value="1"/>
</dbReference>
<keyword evidence="5" id="KW-0547">Nucleotide-binding</keyword>
<evidence type="ECO:0000256" key="11">
    <source>
        <dbReference type="SAM" id="SignalP"/>
    </source>
</evidence>
<evidence type="ECO:0000256" key="8">
    <source>
        <dbReference type="ARBA" id="ARBA00023210"/>
    </source>
</evidence>
<evidence type="ECO:0000256" key="5">
    <source>
        <dbReference type="ARBA" id="ARBA00022741"/>
    </source>
</evidence>
<evidence type="ECO:0000256" key="3">
    <source>
        <dbReference type="ARBA" id="ARBA00022618"/>
    </source>
</evidence>
<keyword evidence="6" id="KW-0460">Magnesium</keyword>
<dbReference type="Gene3D" id="3.40.50.300">
    <property type="entry name" value="P-loop containing nucleotide triphosphate hydrolases"/>
    <property type="match status" value="1"/>
</dbReference>
<keyword evidence="4" id="KW-0479">Metal-binding</keyword>
<evidence type="ECO:0000256" key="6">
    <source>
        <dbReference type="ARBA" id="ARBA00022842"/>
    </source>
</evidence>
<evidence type="ECO:0000259" key="12">
    <source>
        <dbReference type="PROSITE" id="PS51706"/>
    </source>
</evidence>
<dbReference type="HAMAP" id="MF_00321">
    <property type="entry name" value="GTPase_EngB"/>
    <property type="match status" value="1"/>
</dbReference>
<evidence type="ECO:0000256" key="2">
    <source>
        <dbReference type="ARBA" id="ARBA00009638"/>
    </source>
</evidence>
<feature type="chain" id="PRO_5003837751" description="EngB-type G domain-containing protein" evidence="11">
    <location>
        <begin position="20"/>
        <end position="541"/>
    </location>
</feature>
<dbReference type="Pfam" id="PF01926">
    <property type="entry name" value="MMR_HSR1"/>
    <property type="match status" value="1"/>
</dbReference>
<evidence type="ECO:0000256" key="10">
    <source>
        <dbReference type="SAM" id="MobiDB-lite"/>
    </source>
</evidence>